<proteinExistence type="predicted"/>
<reference evidence="3" key="1">
    <citation type="submission" date="2016-10" db="EMBL/GenBank/DDBJ databases">
        <title>Comparative genomics uncovers the prolific and rare metabolic potential of the cyanobacterial genus Moorea.</title>
        <authorList>
            <person name="Leao T."/>
            <person name="Castelao G."/>
            <person name="Korobeynikov A."/>
            <person name="Monroe E.A."/>
            <person name="Podell S."/>
            <person name="Glukhov E."/>
            <person name="Allen E."/>
            <person name="Gerwick W.H."/>
            <person name="Gerwick L."/>
        </authorList>
    </citation>
    <scope>NUCLEOTIDE SEQUENCE [LARGE SCALE GENOMIC DNA]</scope>
    <source>
        <strain evidence="3">JHB</strain>
    </source>
</reference>
<dbReference type="NCBIfam" id="TIGR01634">
    <property type="entry name" value="tail_P2_I"/>
    <property type="match status" value="1"/>
</dbReference>
<feature type="compositionally biased region" description="Low complexity" evidence="1">
    <location>
        <begin position="66"/>
        <end position="75"/>
    </location>
</feature>
<evidence type="ECO:0000313" key="2">
    <source>
        <dbReference type="EMBL" id="AOY84861.2"/>
    </source>
</evidence>
<dbReference type="Proteomes" id="UP000176944">
    <property type="component" value="Chromosome"/>
</dbReference>
<accession>A0A1D9GBC8</accession>
<evidence type="ECO:0000256" key="1">
    <source>
        <dbReference type="SAM" id="MobiDB-lite"/>
    </source>
</evidence>
<dbReference type="AlphaFoldDB" id="A0A1D9GBC8"/>
<dbReference type="EMBL" id="CP017708">
    <property type="protein sequence ID" value="AOY84861.2"/>
    <property type="molecule type" value="Genomic_DNA"/>
</dbReference>
<evidence type="ECO:0000313" key="3">
    <source>
        <dbReference type="Proteomes" id="UP000176944"/>
    </source>
</evidence>
<protein>
    <submittedName>
        <fullName evidence="2">Phage tail protein I</fullName>
    </submittedName>
</protein>
<feature type="region of interest" description="Disordered" evidence="1">
    <location>
        <begin position="38"/>
        <end position="83"/>
    </location>
</feature>
<dbReference type="NCBIfam" id="TIGR02242">
    <property type="entry name" value="tail_TIGR02242"/>
    <property type="match status" value="1"/>
</dbReference>
<dbReference type="Pfam" id="PF09684">
    <property type="entry name" value="Tail_P2_I"/>
    <property type="match status" value="1"/>
</dbReference>
<dbReference type="InterPro" id="IPR006521">
    <property type="entry name" value="Tail_protein_I"/>
</dbReference>
<organism evidence="2 3">
    <name type="scientific">Moorena producens (strain JHB)</name>
    <dbReference type="NCBI Taxonomy" id="1454205"/>
    <lineage>
        <taxon>Bacteria</taxon>
        <taxon>Bacillati</taxon>
        <taxon>Cyanobacteriota</taxon>
        <taxon>Cyanophyceae</taxon>
        <taxon>Coleofasciculales</taxon>
        <taxon>Coleofasciculaceae</taxon>
        <taxon>Moorena</taxon>
    </lineage>
</organism>
<dbReference type="InterPro" id="IPR011748">
    <property type="entry name" value="Unchr_phage_tail-like"/>
</dbReference>
<sequence length="253" mass="28700">MSNYLSTYLNYLPANFQEDPFVGRFLLAFERVMSGLPRDSGSPDLRTPESSEGISKPFVIGSTIKNPPSDSSVPPSHDDPNPNQLALEEYIDRIPTYFNPYNHPDLPVESDIAPSEFLPWLASWVALSLRDDWSEEVKRRFISNIVPLYRQRGTKAGVKQMLELYTQEEVKIYEFEEPAHYFQVTITLNEPDPKLLGRQEEIAKAIVNQEKPAHTFYALRVLLPGMQIINEPTESKPGIIVGVTTLLGSRYVS</sequence>
<gene>
    <name evidence="2" type="ORF">BJP36_24125</name>
</gene>
<name>A0A1D9GBC8_MOOP1</name>